<dbReference type="PANTHER" id="PTHR30304">
    <property type="entry name" value="D-TAGATOSE-1,6-BISPHOSPHATE ALDOLASE"/>
    <property type="match status" value="1"/>
</dbReference>
<dbReference type="PANTHER" id="PTHR30304:SF0">
    <property type="entry name" value="D-TAGATOSE-1,6-BISPHOSPHATE ALDOLASE SUBUNIT GATY-RELATED"/>
    <property type="match status" value="1"/>
</dbReference>
<name>A0ABP7GVR9_9MICO</name>
<comment type="cofactor">
    <cofactor evidence="1">
        <name>Zn(2+)</name>
        <dbReference type="ChEBI" id="CHEBI:29105"/>
    </cofactor>
</comment>
<proteinExistence type="predicted"/>
<dbReference type="EMBL" id="BAABAF010000010">
    <property type="protein sequence ID" value="GAA3775361.1"/>
    <property type="molecule type" value="Genomic_DNA"/>
</dbReference>
<dbReference type="InterPro" id="IPR013785">
    <property type="entry name" value="Aldolase_TIM"/>
</dbReference>
<dbReference type="RefSeq" id="WP_344784837.1">
    <property type="nucleotide sequence ID" value="NZ_BAABAF010000010.1"/>
</dbReference>
<evidence type="ECO:0000313" key="2">
    <source>
        <dbReference type="EMBL" id="GAA3775361.1"/>
    </source>
</evidence>
<organism evidence="2 3">
    <name type="scientific">Microbacterium kribbense</name>
    <dbReference type="NCBI Taxonomy" id="433645"/>
    <lineage>
        <taxon>Bacteria</taxon>
        <taxon>Bacillati</taxon>
        <taxon>Actinomycetota</taxon>
        <taxon>Actinomycetes</taxon>
        <taxon>Micrococcales</taxon>
        <taxon>Microbacteriaceae</taxon>
        <taxon>Microbacterium</taxon>
    </lineage>
</organism>
<dbReference type="Gene3D" id="3.20.20.70">
    <property type="entry name" value="Aldolase class I"/>
    <property type="match status" value="1"/>
</dbReference>
<protein>
    <submittedName>
        <fullName evidence="2">Class II fructose-bisphosphate aldolase</fullName>
    </submittedName>
</protein>
<dbReference type="Pfam" id="PF01116">
    <property type="entry name" value="F_bP_aldolase"/>
    <property type="match status" value="1"/>
</dbReference>
<dbReference type="SUPFAM" id="SSF51569">
    <property type="entry name" value="Aldolase"/>
    <property type="match status" value="1"/>
</dbReference>
<gene>
    <name evidence="2" type="ORF">GCM10022240_28790</name>
</gene>
<evidence type="ECO:0000313" key="3">
    <source>
        <dbReference type="Proteomes" id="UP001500540"/>
    </source>
</evidence>
<dbReference type="InterPro" id="IPR050246">
    <property type="entry name" value="Class_II_FBP_aldolase"/>
</dbReference>
<dbReference type="PIRSF" id="PIRSF001359">
    <property type="entry name" value="F_bP_aldolase_II"/>
    <property type="match status" value="1"/>
</dbReference>
<dbReference type="Proteomes" id="UP001500540">
    <property type="component" value="Unassembled WGS sequence"/>
</dbReference>
<keyword evidence="3" id="KW-1185">Reference proteome</keyword>
<accession>A0ABP7GVR9</accession>
<dbReference type="InterPro" id="IPR000771">
    <property type="entry name" value="FBA_II"/>
</dbReference>
<comment type="caution">
    <text evidence="2">The sequence shown here is derived from an EMBL/GenBank/DDBJ whole genome shotgun (WGS) entry which is preliminary data.</text>
</comment>
<evidence type="ECO:0000256" key="1">
    <source>
        <dbReference type="ARBA" id="ARBA00001947"/>
    </source>
</evidence>
<reference evidence="3" key="1">
    <citation type="journal article" date="2019" name="Int. J. Syst. Evol. Microbiol.">
        <title>The Global Catalogue of Microorganisms (GCM) 10K type strain sequencing project: providing services to taxonomists for standard genome sequencing and annotation.</title>
        <authorList>
            <consortium name="The Broad Institute Genomics Platform"/>
            <consortium name="The Broad Institute Genome Sequencing Center for Infectious Disease"/>
            <person name="Wu L."/>
            <person name="Ma J."/>
        </authorList>
    </citation>
    <scope>NUCLEOTIDE SEQUENCE [LARGE SCALE GENOMIC DNA]</scope>
    <source>
        <strain evidence="3">JCM 16950</strain>
    </source>
</reference>
<sequence length="280" mass="28395">MTLAGAQQLVAAATARSRAVPAFNVIMLEQAEAVVAAAEQTGIPLLLQVSENAIAFRRGFAALLAACRELAEAATVPIGVHIDHLQDEALAEDIIARASDLGVGSLMFDAATLDYADNAALTARVAADGHARGLWVEGELGAIGGKGGAHAPGVRTHPDEAVAFVRETGVDALAVAVGSTHAMRDRSARLDVDLVARLAAAVSVPLVLHGSSGVADAALSDAVDAGIRKVNVGTALGIAGTAALRGELAAHPDAVDPRVYLRGMRDATRDAVIHLAGVVG</sequence>